<dbReference type="Proteomes" id="UP000765509">
    <property type="component" value="Unassembled WGS sequence"/>
</dbReference>
<dbReference type="AlphaFoldDB" id="A0A9Q3PZW5"/>
<feature type="region of interest" description="Disordered" evidence="1">
    <location>
        <begin position="1"/>
        <end position="51"/>
    </location>
</feature>
<name>A0A9Q3PZW5_9BASI</name>
<reference evidence="2" key="1">
    <citation type="submission" date="2021-03" db="EMBL/GenBank/DDBJ databases">
        <title>Draft genome sequence of rust myrtle Austropuccinia psidii MF-1, a brazilian biotype.</title>
        <authorList>
            <person name="Quecine M.C."/>
            <person name="Pachon D.M.R."/>
            <person name="Bonatelli M.L."/>
            <person name="Correr F.H."/>
            <person name="Franceschini L.M."/>
            <person name="Leite T.F."/>
            <person name="Margarido G.R.A."/>
            <person name="Almeida C.A."/>
            <person name="Ferrarezi J.A."/>
            <person name="Labate C.A."/>
        </authorList>
    </citation>
    <scope>NUCLEOTIDE SEQUENCE</scope>
    <source>
        <strain evidence="2">MF-1</strain>
    </source>
</reference>
<proteinExistence type="predicted"/>
<evidence type="ECO:0000313" key="3">
    <source>
        <dbReference type="Proteomes" id="UP000765509"/>
    </source>
</evidence>
<sequence length="288" mass="33148">MGRGPRSAGQLGPFWPNPMRPKGAKEGQPGGSQTTIGHQSLGPKIGQRPVGHQFGHKFRRTHFWPWTTMASGSHQRPPDQLSQPSPQLMGNYFHSFLPSVLEVAGLVHIWYYIPLCTSFAQQFNGDIFRTKFHNPISRSQSPTPISKEDYPAHQSDKLWRQSEDSSRIPTTCICRSWVVHYSGLFKRGNSQELLHQFNQLSRHKVFQYSLDNSIHLYRPHSINLYGLGPIGPFHIPLWEFHHTVQISRWPELYFPIRTIQSIDSPSRISLSVFHIYWPPFSTWGLFPS</sequence>
<gene>
    <name evidence="2" type="ORF">O181_117927</name>
</gene>
<evidence type="ECO:0000313" key="2">
    <source>
        <dbReference type="EMBL" id="MBW0578212.1"/>
    </source>
</evidence>
<dbReference type="EMBL" id="AVOT02102358">
    <property type="protein sequence ID" value="MBW0578212.1"/>
    <property type="molecule type" value="Genomic_DNA"/>
</dbReference>
<organism evidence="2 3">
    <name type="scientific">Austropuccinia psidii MF-1</name>
    <dbReference type="NCBI Taxonomy" id="1389203"/>
    <lineage>
        <taxon>Eukaryota</taxon>
        <taxon>Fungi</taxon>
        <taxon>Dikarya</taxon>
        <taxon>Basidiomycota</taxon>
        <taxon>Pucciniomycotina</taxon>
        <taxon>Pucciniomycetes</taxon>
        <taxon>Pucciniales</taxon>
        <taxon>Sphaerophragmiaceae</taxon>
        <taxon>Austropuccinia</taxon>
    </lineage>
</organism>
<comment type="caution">
    <text evidence="2">The sequence shown here is derived from an EMBL/GenBank/DDBJ whole genome shotgun (WGS) entry which is preliminary data.</text>
</comment>
<protein>
    <submittedName>
        <fullName evidence="2">Uncharacterized protein</fullName>
    </submittedName>
</protein>
<accession>A0A9Q3PZW5</accession>
<evidence type="ECO:0000256" key="1">
    <source>
        <dbReference type="SAM" id="MobiDB-lite"/>
    </source>
</evidence>
<keyword evidence="3" id="KW-1185">Reference proteome</keyword>